<dbReference type="SMART" id="SM00832">
    <property type="entry name" value="C8"/>
    <property type="match status" value="1"/>
</dbReference>
<evidence type="ECO:0000259" key="3">
    <source>
        <dbReference type="PROSITE" id="PS01225"/>
    </source>
</evidence>
<dbReference type="CDD" id="cd19941">
    <property type="entry name" value="TIL"/>
    <property type="match status" value="1"/>
</dbReference>
<dbReference type="InterPro" id="IPR001007">
    <property type="entry name" value="VWF_dom"/>
</dbReference>
<protein>
    <recommendedName>
        <fullName evidence="7">CTCK domain-containing protein</fullName>
    </recommendedName>
</protein>
<dbReference type="Ensembl" id="ENSVKKT00000006376.1">
    <property type="protein sequence ID" value="ENSVKKP00000006213.1"/>
    <property type="gene ID" value="ENSVKKG00000004508.1"/>
</dbReference>
<dbReference type="PROSITE" id="PS01208">
    <property type="entry name" value="VWFC_1"/>
    <property type="match status" value="1"/>
</dbReference>
<dbReference type="InterPro" id="IPR036084">
    <property type="entry name" value="Ser_inhib-like_sf"/>
</dbReference>
<reference evidence="5" key="2">
    <citation type="submission" date="2025-09" db="UniProtKB">
        <authorList>
            <consortium name="Ensembl"/>
        </authorList>
    </citation>
    <scope>IDENTIFICATION</scope>
</reference>
<dbReference type="PANTHER" id="PTHR11339:SF402">
    <property type="entry name" value="VWFD DOMAIN-CONTAINING PROTEIN"/>
    <property type="match status" value="1"/>
</dbReference>
<dbReference type="InterPro" id="IPR050780">
    <property type="entry name" value="Mucin_vWF_Thrombospondin_sf"/>
</dbReference>
<dbReference type="InterPro" id="IPR014853">
    <property type="entry name" value="VWF/SSPO/ZAN-like_Cys-rich_dom"/>
</dbReference>
<evidence type="ECO:0000313" key="6">
    <source>
        <dbReference type="Proteomes" id="UP000694545"/>
    </source>
</evidence>
<name>A0A8D2IZQ5_VARKO</name>
<accession>A0A8D2IZQ5</accession>
<evidence type="ECO:0000256" key="1">
    <source>
        <dbReference type="ARBA" id="ARBA00023157"/>
    </source>
</evidence>
<feature type="domain" description="VWFC" evidence="4">
    <location>
        <begin position="119"/>
        <end position="189"/>
    </location>
</feature>
<dbReference type="InterPro" id="IPR006207">
    <property type="entry name" value="Cys_knot_C"/>
</dbReference>
<dbReference type="SMART" id="SM00041">
    <property type="entry name" value="CT"/>
    <property type="match status" value="1"/>
</dbReference>
<sequence length="440" mass="48013">MDPSKCHEAVSPDSYYAACTFDSCMVPGQNMECASLQNYAATCADQGVCIDWRGLTSGACPIHCAAGKVYKACGPSQEQTCKSGLIGLNQTQQIEGCFCPEGTMLYEAGLDVCVETCGCVGPDGIPRKFGEKFQFDCKDCICLEGGRSIICEPHTCPAAPDKTPCEGEGFHEVTQVNPDDKCCSHTVCGKLCNSSACTTQPPKCSAGFEVVADTLPGSCCPPGSQIFAGKCKECVCTQQQNSSTQLNIIHCDQVSCNVHCDPVSIRKRSKVRTTNMKQEGSEPVLNFCPHLVQAGERQSDPKNNCTIYSCQRINMQLISSTSSISCSPFNEEKCQPVSTCFICIFTQSNSPFLFLLQTRYSAETNSMQHRCSCCREAKATQKQVTLICPDGTRKTHSYLFVESCECLDSMCEVPWSSERTGKLTTQAEQRAVKRRRRAIK</sequence>
<feature type="domain" description="CTCK" evidence="3">
    <location>
        <begin position="310"/>
        <end position="412"/>
    </location>
</feature>
<proteinExistence type="predicted"/>
<evidence type="ECO:0008006" key="7">
    <source>
        <dbReference type="Google" id="ProtNLM"/>
    </source>
</evidence>
<dbReference type="Pfam" id="PF08742">
    <property type="entry name" value="C8"/>
    <property type="match status" value="1"/>
</dbReference>
<keyword evidence="6" id="KW-1185">Reference proteome</keyword>
<dbReference type="AlphaFoldDB" id="A0A8D2IZQ5"/>
<dbReference type="Proteomes" id="UP000694545">
    <property type="component" value="Unplaced"/>
</dbReference>
<comment type="caution">
    <text evidence="2">Lacks conserved residue(s) required for the propagation of feature annotation.</text>
</comment>
<dbReference type="PROSITE" id="PS50184">
    <property type="entry name" value="VWFC_2"/>
    <property type="match status" value="1"/>
</dbReference>
<organism evidence="5 6">
    <name type="scientific">Varanus komodoensis</name>
    <name type="common">Komodo dragon</name>
    <dbReference type="NCBI Taxonomy" id="61221"/>
    <lineage>
        <taxon>Eukaryota</taxon>
        <taxon>Metazoa</taxon>
        <taxon>Chordata</taxon>
        <taxon>Craniata</taxon>
        <taxon>Vertebrata</taxon>
        <taxon>Euteleostomi</taxon>
        <taxon>Lepidosauria</taxon>
        <taxon>Squamata</taxon>
        <taxon>Bifurcata</taxon>
        <taxon>Unidentata</taxon>
        <taxon>Episquamata</taxon>
        <taxon>Toxicofera</taxon>
        <taxon>Anguimorpha</taxon>
        <taxon>Paleoanguimorpha</taxon>
        <taxon>Varanoidea</taxon>
        <taxon>Varanidae</taxon>
        <taxon>Varanus</taxon>
    </lineage>
</organism>
<keyword evidence="1" id="KW-1015">Disulfide bond</keyword>
<dbReference type="OMA" id="DFDPSSC"/>
<evidence type="ECO:0000256" key="2">
    <source>
        <dbReference type="PROSITE-ProRule" id="PRU00039"/>
    </source>
</evidence>
<dbReference type="SMART" id="SM00214">
    <property type="entry name" value="VWC"/>
    <property type="match status" value="1"/>
</dbReference>
<dbReference type="PROSITE" id="PS01225">
    <property type="entry name" value="CTCK_2"/>
    <property type="match status" value="1"/>
</dbReference>
<reference evidence="5" key="1">
    <citation type="submission" date="2025-08" db="UniProtKB">
        <authorList>
            <consortium name="Ensembl"/>
        </authorList>
    </citation>
    <scope>IDENTIFICATION</scope>
</reference>
<dbReference type="PANTHER" id="PTHR11339">
    <property type="entry name" value="EXTRACELLULAR MATRIX GLYCOPROTEIN RELATED"/>
    <property type="match status" value="1"/>
</dbReference>
<dbReference type="Gene3D" id="2.10.25.10">
    <property type="entry name" value="Laminin"/>
    <property type="match status" value="1"/>
</dbReference>
<dbReference type="SUPFAM" id="SSF57567">
    <property type="entry name" value="Serine protease inhibitors"/>
    <property type="match status" value="1"/>
</dbReference>
<evidence type="ECO:0000259" key="4">
    <source>
        <dbReference type="PROSITE" id="PS50184"/>
    </source>
</evidence>
<dbReference type="PROSITE" id="PS01185">
    <property type="entry name" value="CTCK_1"/>
    <property type="match status" value="1"/>
</dbReference>
<evidence type="ECO:0000313" key="5">
    <source>
        <dbReference type="Ensembl" id="ENSVKKP00000006213.1"/>
    </source>
</evidence>